<dbReference type="InterPro" id="IPR039569">
    <property type="entry name" value="FAS1-like_DH_region"/>
</dbReference>
<feature type="domain" description="FAS1-like dehydratase" evidence="1">
    <location>
        <begin position="50"/>
        <end position="147"/>
    </location>
</feature>
<organism evidence="2 3">
    <name type="scientific">Jiangella aurantiaca</name>
    <dbReference type="NCBI Taxonomy" id="2530373"/>
    <lineage>
        <taxon>Bacteria</taxon>
        <taxon>Bacillati</taxon>
        <taxon>Actinomycetota</taxon>
        <taxon>Actinomycetes</taxon>
        <taxon>Jiangellales</taxon>
        <taxon>Jiangellaceae</taxon>
        <taxon>Jiangella</taxon>
    </lineage>
</organism>
<evidence type="ECO:0000313" key="2">
    <source>
        <dbReference type="EMBL" id="TDD70727.1"/>
    </source>
</evidence>
<dbReference type="OrthoDB" id="3471936at2"/>
<dbReference type="Proteomes" id="UP000295217">
    <property type="component" value="Unassembled WGS sequence"/>
</dbReference>
<gene>
    <name evidence="2" type="ORF">E1262_08750</name>
</gene>
<proteinExistence type="predicted"/>
<keyword evidence="3" id="KW-1185">Reference proteome</keyword>
<dbReference type="SUPFAM" id="SSF54637">
    <property type="entry name" value="Thioesterase/thiol ester dehydrase-isomerase"/>
    <property type="match status" value="1"/>
</dbReference>
<name>A0A4V2YSN8_9ACTN</name>
<dbReference type="RefSeq" id="WP_132102743.1">
    <property type="nucleotide sequence ID" value="NZ_SMLB01000008.1"/>
</dbReference>
<dbReference type="AlphaFoldDB" id="A0A4V2YSN8"/>
<evidence type="ECO:0000313" key="3">
    <source>
        <dbReference type="Proteomes" id="UP000295217"/>
    </source>
</evidence>
<sequence length="155" mass="16454">MTDDVIGAAAARLAAEAGVTRRRDLGALPARDLERFAVAAGGPPPVDGAVPPLYLSSVMGWSAGPPEAELRPDGSGADETRGLPLDGLRLMGAGQELEFHGTVRAGDRVVEHTTLLDVRRKAGRSGDLLLLTVERRFTDEADRPLVTCRETFVAR</sequence>
<accession>A0A4V2YSN8</accession>
<dbReference type="Gene3D" id="3.10.129.10">
    <property type="entry name" value="Hotdog Thioesterase"/>
    <property type="match status" value="1"/>
</dbReference>
<dbReference type="Pfam" id="PF13452">
    <property type="entry name" value="FAS1_DH_region"/>
    <property type="match status" value="1"/>
</dbReference>
<comment type="caution">
    <text evidence="2">The sequence shown here is derived from an EMBL/GenBank/DDBJ whole genome shotgun (WGS) entry which is preliminary data.</text>
</comment>
<evidence type="ECO:0000259" key="1">
    <source>
        <dbReference type="Pfam" id="PF13452"/>
    </source>
</evidence>
<dbReference type="InterPro" id="IPR029069">
    <property type="entry name" value="HotDog_dom_sf"/>
</dbReference>
<reference evidence="2 3" key="1">
    <citation type="submission" date="2019-02" db="EMBL/GenBank/DDBJ databases">
        <title>Draft genome sequences of novel Actinobacteria.</title>
        <authorList>
            <person name="Sahin N."/>
            <person name="Ay H."/>
            <person name="Saygin H."/>
        </authorList>
    </citation>
    <scope>NUCLEOTIDE SEQUENCE [LARGE SCALE GENOMIC DNA]</scope>
    <source>
        <strain evidence="2 3">8K307</strain>
    </source>
</reference>
<dbReference type="EMBL" id="SMLB01000008">
    <property type="protein sequence ID" value="TDD70727.1"/>
    <property type="molecule type" value="Genomic_DNA"/>
</dbReference>
<protein>
    <recommendedName>
        <fullName evidence="1">FAS1-like dehydratase domain-containing protein</fullName>
    </recommendedName>
</protein>